<dbReference type="InterPro" id="IPR015943">
    <property type="entry name" value="WD40/YVTN_repeat-like_dom_sf"/>
</dbReference>
<organism evidence="3 4">
    <name type="scientific">Pyxidicoccus fallax</name>
    <dbReference type="NCBI Taxonomy" id="394095"/>
    <lineage>
        <taxon>Bacteria</taxon>
        <taxon>Pseudomonadati</taxon>
        <taxon>Myxococcota</taxon>
        <taxon>Myxococcia</taxon>
        <taxon>Myxococcales</taxon>
        <taxon>Cystobacterineae</taxon>
        <taxon>Myxococcaceae</taxon>
        <taxon>Pyxidicoccus</taxon>
    </lineage>
</organism>
<keyword evidence="4" id="KW-1185">Reference proteome</keyword>
<feature type="domain" description="BACON" evidence="2">
    <location>
        <begin position="379"/>
        <end position="414"/>
    </location>
</feature>
<evidence type="ECO:0000313" key="3">
    <source>
        <dbReference type="EMBL" id="NMO17329.1"/>
    </source>
</evidence>
<feature type="chain" id="PRO_5032892443" description="BACON domain-containing protein" evidence="1">
    <location>
        <begin position="28"/>
        <end position="753"/>
    </location>
</feature>
<keyword evidence="1" id="KW-0732">Signal</keyword>
<dbReference type="SUPFAM" id="SSF63829">
    <property type="entry name" value="Calcium-dependent phosphotriesterase"/>
    <property type="match status" value="1"/>
</dbReference>
<dbReference type="EMBL" id="JABBJJ010000095">
    <property type="protein sequence ID" value="NMO17329.1"/>
    <property type="molecule type" value="Genomic_DNA"/>
</dbReference>
<evidence type="ECO:0000256" key="1">
    <source>
        <dbReference type="SAM" id="SignalP"/>
    </source>
</evidence>
<dbReference type="Gene3D" id="2.130.10.10">
    <property type="entry name" value="YVTN repeat-like/Quinoprotein amine dehydrogenase"/>
    <property type="match status" value="1"/>
</dbReference>
<feature type="domain" description="BACON" evidence="2">
    <location>
        <begin position="274"/>
        <end position="336"/>
    </location>
</feature>
<proteinExistence type="predicted"/>
<protein>
    <recommendedName>
        <fullName evidence="2">BACON domain-containing protein</fullName>
    </recommendedName>
</protein>
<dbReference type="RefSeq" id="WP_169346611.1">
    <property type="nucleotide sequence ID" value="NZ_JABBJJ010000095.1"/>
</dbReference>
<evidence type="ECO:0000259" key="2">
    <source>
        <dbReference type="Pfam" id="PF19190"/>
    </source>
</evidence>
<evidence type="ECO:0000313" key="4">
    <source>
        <dbReference type="Proteomes" id="UP000518300"/>
    </source>
</evidence>
<comment type="caution">
    <text evidence="3">The sequence shown here is derived from an EMBL/GenBank/DDBJ whole genome shotgun (WGS) entry which is preliminary data.</text>
</comment>
<dbReference type="InterPro" id="IPR024361">
    <property type="entry name" value="BACON"/>
</dbReference>
<name>A0A848LE60_9BACT</name>
<dbReference type="Pfam" id="PF19190">
    <property type="entry name" value="BACON_2"/>
    <property type="match status" value="2"/>
</dbReference>
<feature type="signal peptide" evidence="1">
    <location>
        <begin position="1"/>
        <end position="27"/>
    </location>
</feature>
<accession>A0A848LE60</accession>
<reference evidence="3 4" key="1">
    <citation type="submission" date="2020-04" db="EMBL/GenBank/DDBJ databases">
        <title>Draft genome of Pyxidicoccus fallax type strain.</title>
        <authorList>
            <person name="Whitworth D.E."/>
        </authorList>
    </citation>
    <scope>NUCLEOTIDE SEQUENCE [LARGE SCALE GENOMIC DNA]</scope>
    <source>
        <strain evidence="3 4">DSM 14698</strain>
    </source>
</reference>
<dbReference type="PROSITE" id="PS51257">
    <property type="entry name" value="PROKAR_LIPOPROTEIN"/>
    <property type="match status" value="1"/>
</dbReference>
<gene>
    <name evidence="3" type="ORF">HG543_21060</name>
</gene>
<dbReference type="Gene3D" id="2.60.40.10">
    <property type="entry name" value="Immunoglobulins"/>
    <property type="match status" value="1"/>
</dbReference>
<dbReference type="Proteomes" id="UP000518300">
    <property type="component" value="Unassembled WGS sequence"/>
</dbReference>
<sequence length="753" mass="80458">MNTLRGKCRGTSLLVLGLSLILSSACSEEVRLTVEPSSLSFEATEGDYSEPAPKLLTGQLLNLGEDQRVFLSLVHTNNGLQRVEAPLTNPSPIKVYPKQPTRGGDTHQDVVVIAACEDADCKHHFPGSPATIPVTYSIKGRLRIDNGIPHDRTFHQVVGDVPPPAVPIELQGFERSWKAETNQKWLKLSASSGQTPATLMLSVEPNTLPEGTHLADVFISDAETLQTWPVHVRLTKSLPYLQVAGEELRFADKVDGVHPRRQLFVTMPVATASPWTATIDHGDGPRWLKLSAMAGTTQPNPTAPLEAFVDETDLPPGEYRATVTFTATVEGQTLTQVRQAELRHHLNQLRVNRYGVALMRTPSRSRLSESIPILEGSGSKTTTWTASANQDWLSVTPRGTTGSNLTLTANPAGLAPDIVHVATVTVRSLETVNEHTLQVGFWVGASDAVNPVTVPSVFRAVEVDPIRPYAYVHDGATLFVHNLYTGARVATLDGLGTASGGLGLGGMAVSSDGSVLYVVDGDARQVVPIRLSTLTPGTRWGLDTGTSQNLTYVRPSGVGLLIAGDGHIYDADTGARLPTSSPFAARDTLSASLNPYTFCTLGACTQDSCGPSRCYFLGFFSHDDLSVIPHEELSADATAVAVNPSGTRIYVASGPPYEFQVLNRGPEGPLPSLHAGAPPNGLVIDVDERVYGSAYTRTGPADVWIYDRDGAALGTLRLGNSTAGIRDGQLKVSGDGRRLVALTEDSLKIVSTP</sequence>
<dbReference type="InterPro" id="IPR013783">
    <property type="entry name" value="Ig-like_fold"/>
</dbReference>
<dbReference type="AlphaFoldDB" id="A0A848LE60"/>